<dbReference type="Proteomes" id="UP000037558">
    <property type="component" value="Unassembled WGS sequence"/>
</dbReference>
<dbReference type="PANTHER" id="PTHR34796">
    <property type="entry name" value="EXPRESSED PROTEIN"/>
    <property type="match status" value="1"/>
</dbReference>
<dbReference type="PATRIC" id="fig|284581.3.peg.4094"/>
<evidence type="ECO:0008006" key="3">
    <source>
        <dbReference type="Google" id="ProtNLM"/>
    </source>
</evidence>
<dbReference type="OrthoDB" id="165483at2"/>
<dbReference type="Pfam" id="PF03745">
    <property type="entry name" value="DUF309"/>
    <property type="match status" value="1"/>
</dbReference>
<dbReference type="STRING" id="284581.AMD01_15105"/>
<dbReference type="PANTHER" id="PTHR34796:SF1">
    <property type="entry name" value="EXPRESSED PROTEIN"/>
    <property type="match status" value="1"/>
</dbReference>
<name>A0A0M0L070_9BACI</name>
<dbReference type="AlphaFoldDB" id="A0A0M0L070"/>
<evidence type="ECO:0000313" key="1">
    <source>
        <dbReference type="EMBL" id="KOO44048.1"/>
    </source>
</evidence>
<keyword evidence="2" id="KW-1185">Reference proteome</keyword>
<sequence length="173" mass="20630">MYPRAYIDYLVHFHGDRDYFECHEILEEFWKEKEAKHRDQVWVGFIQIAVSLYHQRRQNFNGSFRMMKGAIRILSTHESMLSTLGLDGETLLRILTKRLEEISAHQAYRSLYLPIVDQGLLQQCEARSRELNMGWWKDSDLKLEAITHRHSLRDRSDVVAARKESLEKKQSHR</sequence>
<dbReference type="InterPro" id="IPR005500">
    <property type="entry name" value="DUF309"/>
</dbReference>
<proteinExistence type="predicted"/>
<accession>A0A0M0L070</accession>
<dbReference type="SUPFAM" id="SSF140663">
    <property type="entry name" value="TTHA0068-like"/>
    <property type="match status" value="1"/>
</dbReference>
<dbReference type="Gene3D" id="1.10.3450.10">
    <property type="entry name" value="TTHA0068-like"/>
    <property type="match status" value="1"/>
</dbReference>
<reference evidence="2" key="1">
    <citation type="submission" date="2015-08" db="EMBL/GenBank/DDBJ databases">
        <title>Fjat-14210 dsm16467.</title>
        <authorList>
            <person name="Liu B."/>
            <person name="Wang J."/>
            <person name="Zhu Y."/>
            <person name="Liu G."/>
            <person name="Chen Q."/>
            <person name="Chen Z."/>
            <person name="Lan J."/>
            <person name="Che J."/>
            <person name="Ge C."/>
            <person name="Shi H."/>
            <person name="Pan Z."/>
            <person name="Liu X."/>
        </authorList>
    </citation>
    <scope>NUCLEOTIDE SEQUENCE [LARGE SCALE GENOMIC DNA]</scope>
    <source>
        <strain evidence="2">DSM 16467</strain>
    </source>
</reference>
<evidence type="ECO:0000313" key="2">
    <source>
        <dbReference type="Proteomes" id="UP000037558"/>
    </source>
</evidence>
<dbReference type="InterPro" id="IPR023203">
    <property type="entry name" value="TTHA0068_sf"/>
</dbReference>
<dbReference type="RefSeq" id="WP_053402257.1">
    <property type="nucleotide sequence ID" value="NZ_LILC01000019.1"/>
</dbReference>
<dbReference type="EMBL" id="LILC01000019">
    <property type="protein sequence ID" value="KOO44048.1"/>
    <property type="molecule type" value="Genomic_DNA"/>
</dbReference>
<protein>
    <recommendedName>
        <fullName evidence="3">DUF309 domain-containing protein</fullName>
    </recommendedName>
</protein>
<comment type="caution">
    <text evidence="1">The sequence shown here is derived from an EMBL/GenBank/DDBJ whole genome shotgun (WGS) entry which is preliminary data.</text>
</comment>
<organism evidence="1 2">
    <name type="scientific">Priestia koreensis</name>
    <dbReference type="NCBI Taxonomy" id="284581"/>
    <lineage>
        <taxon>Bacteria</taxon>
        <taxon>Bacillati</taxon>
        <taxon>Bacillota</taxon>
        <taxon>Bacilli</taxon>
        <taxon>Bacillales</taxon>
        <taxon>Bacillaceae</taxon>
        <taxon>Priestia</taxon>
    </lineage>
</organism>
<gene>
    <name evidence="1" type="ORF">AMD01_15105</name>
</gene>